<protein>
    <recommendedName>
        <fullName evidence="3">ATP-dependent Clp protease proteolytic subunit</fullName>
    </recommendedName>
</protein>
<organism evidence="1 2">
    <name type="scientific">Gossypium anomalum</name>
    <dbReference type="NCBI Taxonomy" id="47600"/>
    <lineage>
        <taxon>Eukaryota</taxon>
        <taxon>Viridiplantae</taxon>
        <taxon>Streptophyta</taxon>
        <taxon>Embryophyta</taxon>
        <taxon>Tracheophyta</taxon>
        <taxon>Spermatophyta</taxon>
        <taxon>Magnoliopsida</taxon>
        <taxon>eudicotyledons</taxon>
        <taxon>Gunneridae</taxon>
        <taxon>Pentapetalae</taxon>
        <taxon>rosids</taxon>
        <taxon>malvids</taxon>
        <taxon>Malvales</taxon>
        <taxon>Malvaceae</taxon>
        <taxon>Malvoideae</taxon>
        <taxon>Gossypium</taxon>
    </lineage>
</organism>
<keyword evidence="2" id="KW-1185">Reference proteome</keyword>
<evidence type="ECO:0000313" key="1">
    <source>
        <dbReference type="EMBL" id="KAG8481256.1"/>
    </source>
</evidence>
<sequence>MHKKCLYDTNMRIYLKSGRTTETLRKPYKGLCIKNRQAPMGCYEDMERFVFMSATEAQAHGIVDLVVVK</sequence>
<evidence type="ECO:0008006" key="3">
    <source>
        <dbReference type="Google" id="ProtNLM"/>
    </source>
</evidence>
<reference evidence="1 2" key="1">
    <citation type="journal article" date="2021" name="bioRxiv">
        <title>The Gossypium anomalum genome as a resource for cotton improvement and evolutionary analysis of hybrid incompatibility.</title>
        <authorList>
            <person name="Grover C.E."/>
            <person name="Yuan D."/>
            <person name="Arick M.A."/>
            <person name="Miller E.R."/>
            <person name="Hu G."/>
            <person name="Peterson D.G."/>
            <person name="Wendel J.F."/>
            <person name="Udall J.A."/>
        </authorList>
    </citation>
    <scope>NUCLEOTIDE SEQUENCE [LARGE SCALE GENOMIC DNA]</scope>
    <source>
        <strain evidence="1">JFW-Udall</strain>
        <tissue evidence="1">Leaf</tissue>
    </source>
</reference>
<dbReference type="EMBL" id="JAHUZN010000010">
    <property type="protein sequence ID" value="KAG8481256.1"/>
    <property type="molecule type" value="Genomic_DNA"/>
</dbReference>
<dbReference type="OrthoDB" id="1882605at2759"/>
<evidence type="ECO:0000313" key="2">
    <source>
        <dbReference type="Proteomes" id="UP000701853"/>
    </source>
</evidence>
<accession>A0A8J5Y2I2</accession>
<gene>
    <name evidence="1" type="ORF">CXB51_026046</name>
</gene>
<comment type="caution">
    <text evidence="1">The sequence shown here is derived from an EMBL/GenBank/DDBJ whole genome shotgun (WGS) entry which is preliminary data.</text>
</comment>
<name>A0A8J5Y2I2_9ROSI</name>
<proteinExistence type="predicted"/>
<dbReference type="Proteomes" id="UP000701853">
    <property type="component" value="Chromosome 10"/>
</dbReference>
<dbReference type="AlphaFoldDB" id="A0A8J5Y2I2"/>